<dbReference type="InterPro" id="IPR051711">
    <property type="entry name" value="Stress_Response_Reg"/>
</dbReference>
<keyword evidence="4" id="KW-0238">DNA-binding</keyword>
<evidence type="ECO:0000256" key="6">
    <source>
        <dbReference type="ARBA" id="ARBA00023242"/>
    </source>
</evidence>
<evidence type="ECO:0000256" key="5">
    <source>
        <dbReference type="ARBA" id="ARBA00023163"/>
    </source>
</evidence>
<accession>A0A9W9WZQ9</accession>
<keyword evidence="11" id="KW-1185">Reference proteome</keyword>
<keyword evidence="8" id="KW-0812">Transmembrane</keyword>
<dbReference type="SMART" id="SM01130">
    <property type="entry name" value="DHDPS"/>
    <property type="match status" value="1"/>
</dbReference>
<dbReference type="Gene3D" id="3.20.20.70">
    <property type="entry name" value="Aldolase class I"/>
    <property type="match status" value="1"/>
</dbReference>
<feature type="region of interest" description="Disordered" evidence="7">
    <location>
        <begin position="337"/>
        <end position="376"/>
    </location>
</feature>
<evidence type="ECO:0000259" key="9">
    <source>
        <dbReference type="PROSITE" id="PS50048"/>
    </source>
</evidence>
<dbReference type="PRINTS" id="PR00146">
    <property type="entry name" value="DHPICSNTHASE"/>
</dbReference>
<dbReference type="Proteomes" id="UP001147760">
    <property type="component" value="Unassembled WGS sequence"/>
</dbReference>
<dbReference type="InterPro" id="IPR013785">
    <property type="entry name" value="Aldolase_TIM"/>
</dbReference>
<feature type="region of interest" description="Disordered" evidence="7">
    <location>
        <begin position="411"/>
        <end position="440"/>
    </location>
</feature>
<evidence type="ECO:0000313" key="11">
    <source>
        <dbReference type="Proteomes" id="UP001147760"/>
    </source>
</evidence>
<dbReference type="OrthoDB" id="2579025at2759"/>
<keyword evidence="2" id="KW-0479">Metal-binding</keyword>
<dbReference type="GO" id="GO:0008270">
    <property type="term" value="F:zinc ion binding"/>
    <property type="evidence" value="ECO:0007669"/>
    <property type="project" value="InterPro"/>
</dbReference>
<dbReference type="PROSITE" id="PS00463">
    <property type="entry name" value="ZN2_CY6_FUNGAL_1"/>
    <property type="match status" value="1"/>
</dbReference>
<name>A0A9W9WZQ9_9EURO</name>
<feature type="compositionally biased region" description="Low complexity" evidence="7">
    <location>
        <begin position="344"/>
        <end position="353"/>
    </location>
</feature>
<keyword evidence="5" id="KW-0804">Transcription</keyword>
<evidence type="ECO:0000256" key="7">
    <source>
        <dbReference type="SAM" id="MobiDB-lite"/>
    </source>
</evidence>
<dbReference type="PROSITE" id="PS50048">
    <property type="entry name" value="ZN2_CY6_FUNGAL_2"/>
    <property type="match status" value="1"/>
</dbReference>
<evidence type="ECO:0000256" key="3">
    <source>
        <dbReference type="ARBA" id="ARBA00023015"/>
    </source>
</evidence>
<dbReference type="SUPFAM" id="SSF57701">
    <property type="entry name" value="Zn2/Cys6 DNA-binding domain"/>
    <property type="match status" value="1"/>
</dbReference>
<keyword evidence="8" id="KW-1133">Transmembrane helix</keyword>
<feature type="region of interest" description="Disordered" evidence="7">
    <location>
        <begin position="963"/>
        <end position="982"/>
    </location>
</feature>
<dbReference type="InterPro" id="IPR001138">
    <property type="entry name" value="Zn2Cys6_DnaBD"/>
</dbReference>
<evidence type="ECO:0000256" key="4">
    <source>
        <dbReference type="ARBA" id="ARBA00023125"/>
    </source>
</evidence>
<gene>
    <name evidence="10" type="ORF">N7530_005208</name>
</gene>
<evidence type="ECO:0000256" key="1">
    <source>
        <dbReference type="ARBA" id="ARBA00004123"/>
    </source>
</evidence>
<dbReference type="PANTHER" id="PTHR47540">
    <property type="entry name" value="THIAMINE REPRESSIBLE GENES REGULATORY PROTEIN THI5"/>
    <property type="match status" value="1"/>
</dbReference>
<keyword evidence="6" id="KW-0539">Nucleus</keyword>
<dbReference type="InterPro" id="IPR036864">
    <property type="entry name" value="Zn2-C6_fun-type_DNA-bd_sf"/>
</dbReference>
<comment type="subcellular location">
    <subcellularLocation>
        <location evidence="1">Nucleus</location>
    </subcellularLocation>
</comment>
<dbReference type="Pfam" id="PF00701">
    <property type="entry name" value="DHDPS"/>
    <property type="match status" value="1"/>
</dbReference>
<protein>
    <recommendedName>
        <fullName evidence="9">Zn(2)-C6 fungal-type domain-containing protein</fullName>
    </recommendedName>
</protein>
<dbReference type="GO" id="GO:0016829">
    <property type="term" value="F:lyase activity"/>
    <property type="evidence" value="ECO:0007669"/>
    <property type="project" value="InterPro"/>
</dbReference>
<dbReference type="GO" id="GO:0000981">
    <property type="term" value="F:DNA-binding transcription factor activity, RNA polymerase II-specific"/>
    <property type="evidence" value="ECO:0007669"/>
    <property type="project" value="InterPro"/>
</dbReference>
<dbReference type="CDD" id="cd00408">
    <property type="entry name" value="DHDPS-like"/>
    <property type="match status" value="1"/>
</dbReference>
<dbReference type="InterPro" id="IPR002220">
    <property type="entry name" value="DapA-like"/>
</dbReference>
<dbReference type="Gene3D" id="4.10.240.10">
    <property type="entry name" value="Zn(2)-C6 fungal-type DNA-binding domain"/>
    <property type="match status" value="1"/>
</dbReference>
<comment type="caution">
    <text evidence="10">The sequence shown here is derived from an EMBL/GenBank/DDBJ whole genome shotgun (WGS) entry which is preliminary data.</text>
</comment>
<keyword evidence="8" id="KW-0472">Membrane</keyword>
<reference evidence="10" key="1">
    <citation type="submission" date="2022-12" db="EMBL/GenBank/DDBJ databases">
        <authorList>
            <person name="Petersen C."/>
        </authorList>
    </citation>
    <scope>NUCLEOTIDE SEQUENCE</scope>
    <source>
        <strain evidence="10">IBT 17660</strain>
    </source>
</reference>
<evidence type="ECO:0000256" key="2">
    <source>
        <dbReference type="ARBA" id="ARBA00022723"/>
    </source>
</evidence>
<evidence type="ECO:0000256" key="8">
    <source>
        <dbReference type="SAM" id="Phobius"/>
    </source>
</evidence>
<reference evidence="10" key="2">
    <citation type="journal article" date="2023" name="IMA Fungus">
        <title>Comparative genomic study of the Penicillium genus elucidates a diverse pangenome and 15 lateral gene transfer events.</title>
        <authorList>
            <person name="Petersen C."/>
            <person name="Sorensen T."/>
            <person name="Nielsen M.R."/>
            <person name="Sondergaard T.E."/>
            <person name="Sorensen J.L."/>
            <person name="Fitzpatrick D.A."/>
            <person name="Frisvad J.C."/>
            <person name="Nielsen K.L."/>
        </authorList>
    </citation>
    <scope>NUCLEOTIDE SEQUENCE</scope>
    <source>
        <strain evidence="10">IBT 17660</strain>
    </source>
</reference>
<dbReference type="SMART" id="SM00066">
    <property type="entry name" value="GAL4"/>
    <property type="match status" value="1"/>
</dbReference>
<dbReference type="Pfam" id="PF04082">
    <property type="entry name" value="Fungal_trans"/>
    <property type="match status" value="1"/>
</dbReference>
<feature type="transmembrane region" description="Helical" evidence="8">
    <location>
        <begin position="883"/>
        <end position="901"/>
    </location>
</feature>
<keyword evidence="3" id="KW-0805">Transcription regulation</keyword>
<dbReference type="SMART" id="SM00906">
    <property type="entry name" value="Fungal_trans"/>
    <property type="match status" value="1"/>
</dbReference>
<dbReference type="EMBL" id="JAPWDO010000003">
    <property type="protein sequence ID" value="KAJ5479699.1"/>
    <property type="molecule type" value="Genomic_DNA"/>
</dbReference>
<dbReference type="PANTHER" id="PTHR47540:SF2">
    <property type="entry name" value="ZN(II)2CYS6 TRANSCRIPTION FACTOR (EUROFUNG)"/>
    <property type="match status" value="1"/>
</dbReference>
<dbReference type="CDD" id="cd12148">
    <property type="entry name" value="fungal_TF_MHR"/>
    <property type="match status" value="1"/>
</dbReference>
<dbReference type="GO" id="GO:0045944">
    <property type="term" value="P:positive regulation of transcription by RNA polymerase II"/>
    <property type="evidence" value="ECO:0007669"/>
    <property type="project" value="TreeGrafter"/>
</dbReference>
<dbReference type="GO" id="GO:0043565">
    <property type="term" value="F:sequence-specific DNA binding"/>
    <property type="evidence" value="ECO:0007669"/>
    <property type="project" value="TreeGrafter"/>
</dbReference>
<sequence length="1045" mass="116859">MVGFDMRGLTPAPVTPFTEDGAVDYEAIQRLGSWLGGIDGVKGLVVLGHAGEGTFLTVEEQVSVIKAFVKSVENKVPIIAGITGEGTEVAALEAKRAKEAGAAAGLLYPSHGWLRFGYQPGAPQDRYRRVYEVSGLPLILFQYPDNTKATYNLQTMLDIAAQPGCFAMKNGVRNMRRWDTEIPVIRAQRPDLQILSCHDEYLLHTSFDIDGFLVGYGNIAPEPLIELIKAGKAKDYKKARAIHDQLLPVTKSVYHRGSHMEGTVALKHALVARGILTHATVRPPLLPLEAGAEQEIHAAINAASLISASPHPPSWYLNPTFPFTSFHIMQTQAIMAPVPPPQASPTASQSSRALSGKRRLSTNADADEENRRKDPKISRACDTCKRKKIRCDGIIPCSNCAKRKLNCAYDAKYGRGRPPTPPPSTAVNERQERSRSGTSNDLSIWQQQAPVSHDIPTSQVHSRASPEIEIEGQYFDPTSGLNFLHRAWKKLLTQKDESTSYDSSDTERNQLLTSAGDRPFHVDNSASDAFIPDASTARKLQEFYFETCVVTYRMFHRQTVEGWMELFLKDRQLQRPMAQSLGNSRTAILLTIMAIATLRLEKVHGEISTEDESLVLQRSDHLFCAGMRLTEMEMGFPRLESAQARLIQVLYLLQTARMNKGWYTFGNAFHITLSLGMHRRRDQKRDFPFTSKRQNYITSECYKRTFWAAYIIDKYLSVVFGRPRLYQDDDIDQNFPDNVNDEDMTPQGPSIPDDPTDCYIDALIFHAKIARIIGKVSREVYSVSDLSNQDRLAAAHRSSRELHEWHASLPPHLGTVKPSTLIPSFRRQAIALQLAYSHALIHTNRPFLLTEGGSENVVECISATKASLELVNRMAGDNTLLHSFWWTHYVIFCALAVVYVWEIQRTARPTDEIDNQSLGKIFDLAEKCHGHLKRASTGLSQNQRYSIILDELRSEAQRCRILRGNPPHPYQGGRPGGETSNNTDIGFPFLQDPDLFGSTVGVQEELVPNMLDSFLFSDWQTLDSSAIFPFPDPNSVSPTFPAVPP</sequence>
<feature type="domain" description="Zn(2)-C6 fungal-type" evidence="9">
    <location>
        <begin position="380"/>
        <end position="409"/>
    </location>
</feature>
<dbReference type="GO" id="GO:0005634">
    <property type="term" value="C:nucleus"/>
    <property type="evidence" value="ECO:0007669"/>
    <property type="project" value="UniProtKB-SubCell"/>
</dbReference>
<dbReference type="SUPFAM" id="SSF51569">
    <property type="entry name" value="Aldolase"/>
    <property type="match status" value="1"/>
</dbReference>
<proteinExistence type="predicted"/>
<dbReference type="CDD" id="cd00067">
    <property type="entry name" value="GAL4"/>
    <property type="match status" value="1"/>
</dbReference>
<organism evidence="10 11">
    <name type="scientific">Penicillium desertorum</name>
    <dbReference type="NCBI Taxonomy" id="1303715"/>
    <lineage>
        <taxon>Eukaryota</taxon>
        <taxon>Fungi</taxon>
        <taxon>Dikarya</taxon>
        <taxon>Ascomycota</taxon>
        <taxon>Pezizomycotina</taxon>
        <taxon>Eurotiomycetes</taxon>
        <taxon>Eurotiomycetidae</taxon>
        <taxon>Eurotiales</taxon>
        <taxon>Aspergillaceae</taxon>
        <taxon>Penicillium</taxon>
    </lineage>
</organism>
<evidence type="ECO:0000313" key="10">
    <source>
        <dbReference type="EMBL" id="KAJ5479699.1"/>
    </source>
</evidence>
<dbReference type="GO" id="GO:0006351">
    <property type="term" value="P:DNA-templated transcription"/>
    <property type="evidence" value="ECO:0007669"/>
    <property type="project" value="InterPro"/>
</dbReference>
<dbReference type="AlphaFoldDB" id="A0A9W9WZQ9"/>
<dbReference type="InterPro" id="IPR007219">
    <property type="entry name" value="XnlR_reg_dom"/>
</dbReference>
<dbReference type="Pfam" id="PF00172">
    <property type="entry name" value="Zn_clus"/>
    <property type="match status" value="1"/>
</dbReference>